<dbReference type="STRING" id="5486.A0A367YD75"/>
<comment type="caution">
    <text evidence="3">The sequence shown here is derived from an EMBL/GenBank/DDBJ whole genome shotgun (WGS) entry which is preliminary data.</text>
</comment>
<dbReference type="AlphaFoldDB" id="A0A367YD75"/>
<sequence length="397" mass="46301">MKILRTATSKATSPFLRSQSLALHRLQAARSIHEGARVQEGHAAVSGGQQSWFDLQNRFKEDMDSQPKLNSVLDSEENSSEFDLENLRSFIKDAYQKQAAPKQEPFENMNHGDYFQELLGEYNVQTPKEPEQDERKFGITFLDVNFKEEMLAKTTGALQRTLDHLDSFETSQELYNYTVSLLNSFQKETMDATKKKDVFLNHLFKGLATQGWTGEHQKVIDQIETQSSATPSEPILNVLTVPILFTHIINNLGFKFYNGQLALTMFGLLERDPNIYMLATSQKSFNLALRLSWINYGILDLHQFQKWFTRMKFLGYPGDRTTLNILKIVILEYDKLSHGKLLFNKNGDRISTRDCNWRIKYFRQEYDNIRRPNRHSDWDKSHKSMRQQSRRSFWADN</sequence>
<dbReference type="Proteomes" id="UP000253472">
    <property type="component" value="Unassembled WGS sequence"/>
</dbReference>
<organism evidence="3 4">
    <name type="scientific">Candida viswanathii</name>
    <dbReference type="NCBI Taxonomy" id="5486"/>
    <lineage>
        <taxon>Eukaryota</taxon>
        <taxon>Fungi</taxon>
        <taxon>Dikarya</taxon>
        <taxon>Ascomycota</taxon>
        <taxon>Saccharomycotina</taxon>
        <taxon>Pichiomycetes</taxon>
        <taxon>Debaryomycetaceae</taxon>
        <taxon>Candida/Lodderomyces clade</taxon>
        <taxon>Candida</taxon>
    </lineage>
</organism>
<reference evidence="3 4" key="1">
    <citation type="submission" date="2018-06" db="EMBL/GenBank/DDBJ databases">
        <title>Whole genome sequencing of Candida tropicalis (genome annotated by CSBL at Korea University).</title>
        <authorList>
            <person name="Ahn J."/>
        </authorList>
    </citation>
    <scope>NUCLEOTIDE SEQUENCE [LARGE SCALE GENOMIC DNA]</scope>
    <source>
        <strain evidence="3 4">ATCC 20962</strain>
    </source>
</reference>
<evidence type="ECO:0000313" key="4">
    <source>
        <dbReference type="Proteomes" id="UP000253472"/>
    </source>
</evidence>
<gene>
    <name evidence="3" type="ORF">Cantr_10080</name>
</gene>
<protein>
    <recommendedName>
        <fullName evidence="2">Mtf2-like C-terminal domain-containing protein</fullName>
    </recommendedName>
</protein>
<dbReference type="GO" id="GO:0005739">
    <property type="term" value="C:mitochondrion"/>
    <property type="evidence" value="ECO:0007669"/>
    <property type="project" value="InterPro"/>
</dbReference>
<keyword evidence="4" id="KW-1185">Reference proteome</keyword>
<dbReference type="OrthoDB" id="4084661at2759"/>
<feature type="domain" description="Mtf2-like C-terminal" evidence="2">
    <location>
        <begin position="155"/>
        <end position="345"/>
    </location>
</feature>
<dbReference type="InterPro" id="IPR043837">
    <property type="entry name" value="Mtf2-like_C"/>
</dbReference>
<evidence type="ECO:0000313" key="3">
    <source>
        <dbReference type="EMBL" id="RCK63630.1"/>
    </source>
</evidence>
<dbReference type="Pfam" id="PF19189">
    <property type="entry name" value="Mtf2"/>
    <property type="match status" value="1"/>
</dbReference>
<dbReference type="EMBL" id="QLNQ01000024">
    <property type="protein sequence ID" value="RCK63630.1"/>
    <property type="molecule type" value="Genomic_DNA"/>
</dbReference>
<evidence type="ECO:0000259" key="2">
    <source>
        <dbReference type="Pfam" id="PF19189"/>
    </source>
</evidence>
<proteinExistence type="predicted"/>
<name>A0A367YD75_9ASCO</name>
<evidence type="ECO:0000256" key="1">
    <source>
        <dbReference type="SAM" id="MobiDB-lite"/>
    </source>
</evidence>
<accession>A0A367YD75</accession>
<feature type="region of interest" description="Disordered" evidence="1">
    <location>
        <begin position="376"/>
        <end position="397"/>
    </location>
</feature>